<dbReference type="OrthoDB" id="2013972at2759"/>
<name>A0A1L7X6Y9_9HELO</name>
<protein>
    <submittedName>
        <fullName evidence="1">Uncharacterized protein</fullName>
    </submittedName>
</protein>
<reference evidence="1 2" key="1">
    <citation type="submission" date="2016-03" db="EMBL/GenBank/DDBJ databases">
        <authorList>
            <person name="Ploux O."/>
        </authorList>
    </citation>
    <scope>NUCLEOTIDE SEQUENCE [LARGE SCALE GENOMIC DNA]</scope>
    <source>
        <strain evidence="1 2">UAMH 11012</strain>
    </source>
</reference>
<dbReference type="Proteomes" id="UP000184330">
    <property type="component" value="Unassembled WGS sequence"/>
</dbReference>
<evidence type="ECO:0000313" key="1">
    <source>
        <dbReference type="EMBL" id="CZR60781.1"/>
    </source>
</evidence>
<dbReference type="InterPro" id="IPR029063">
    <property type="entry name" value="SAM-dependent_MTases_sf"/>
</dbReference>
<dbReference type="Pfam" id="PF13489">
    <property type="entry name" value="Methyltransf_23"/>
    <property type="match status" value="1"/>
</dbReference>
<organism evidence="1 2">
    <name type="scientific">Phialocephala subalpina</name>
    <dbReference type="NCBI Taxonomy" id="576137"/>
    <lineage>
        <taxon>Eukaryota</taxon>
        <taxon>Fungi</taxon>
        <taxon>Dikarya</taxon>
        <taxon>Ascomycota</taxon>
        <taxon>Pezizomycotina</taxon>
        <taxon>Leotiomycetes</taxon>
        <taxon>Helotiales</taxon>
        <taxon>Mollisiaceae</taxon>
        <taxon>Phialocephala</taxon>
        <taxon>Phialocephala fortinii species complex</taxon>
    </lineage>
</organism>
<dbReference type="SUPFAM" id="SSF53335">
    <property type="entry name" value="S-adenosyl-L-methionine-dependent methyltransferases"/>
    <property type="match status" value="1"/>
</dbReference>
<dbReference type="EMBL" id="FJOG01000016">
    <property type="protein sequence ID" value="CZR60781.1"/>
    <property type="molecule type" value="Genomic_DNA"/>
</dbReference>
<proteinExistence type="predicted"/>
<accession>A0A1L7X6Y9</accession>
<gene>
    <name evidence="1" type="ORF">PAC_10677</name>
</gene>
<dbReference type="AlphaFoldDB" id="A0A1L7X6Y9"/>
<evidence type="ECO:0000313" key="2">
    <source>
        <dbReference type="Proteomes" id="UP000184330"/>
    </source>
</evidence>
<dbReference type="STRING" id="576137.A0A1L7X6Y9"/>
<dbReference type="Gene3D" id="3.40.50.150">
    <property type="entry name" value="Vaccinia Virus protein VP39"/>
    <property type="match status" value="1"/>
</dbReference>
<sequence>MKYSRPASVMRSLVGGLARFAYTECHFQVADAEEEWNVSDEFDLIHGRALMSCFNDPRVILRHTFKAVKPGCYLEIQDNFFPLQFAGPTPTKSALYKWSEIVASGGAKSERPWTNLQHYKRWMEEIGFQDVVKMGFYTPTGPWAKGEYYKLIERYFNANLRFGFPAASWKVMGALG</sequence>
<keyword evidence="2" id="KW-1185">Reference proteome</keyword>